<keyword evidence="1" id="KW-0175">Coiled coil</keyword>
<dbReference type="Proteomes" id="UP000317243">
    <property type="component" value="Unassembled WGS sequence"/>
</dbReference>
<accession>A0A5C5X2R1</accession>
<name>A0A5C5X2R1_9PLAN</name>
<comment type="caution">
    <text evidence="3">The sequence shown here is derived from an EMBL/GenBank/DDBJ whole genome shotgun (WGS) entry which is preliminary data.</text>
</comment>
<protein>
    <submittedName>
        <fullName evidence="3">Uncharacterized protein</fullName>
    </submittedName>
</protein>
<feature type="transmembrane region" description="Helical" evidence="2">
    <location>
        <begin position="102"/>
        <end position="124"/>
    </location>
</feature>
<evidence type="ECO:0000256" key="1">
    <source>
        <dbReference type="SAM" id="Coils"/>
    </source>
</evidence>
<reference evidence="3 4" key="1">
    <citation type="submission" date="2019-02" db="EMBL/GenBank/DDBJ databases">
        <title>Deep-cultivation of Planctomycetes and their phenomic and genomic characterization uncovers novel biology.</title>
        <authorList>
            <person name="Wiegand S."/>
            <person name="Jogler M."/>
            <person name="Boedeker C."/>
            <person name="Pinto D."/>
            <person name="Vollmers J."/>
            <person name="Rivas-Marin E."/>
            <person name="Kohn T."/>
            <person name="Peeters S.H."/>
            <person name="Heuer A."/>
            <person name="Rast P."/>
            <person name="Oberbeckmann S."/>
            <person name="Bunk B."/>
            <person name="Jeske O."/>
            <person name="Meyerdierks A."/>
            <person name="Storesund J.E."/>
            <person name="Kallscheuer N."/>
            <person name="Luecker S."/>
            <person name="Lage O.M."/>
            <person name="Pohl T."/>
            <person name="Merkel B.J."/>
            <person name="Hornburger P."/>
            <person name="Mueller R.-W."/>
            <person name="Bruemmer F."/>
            <person name="Labrenz M."/>
            <person name="Spormann A.M."/>
            <person name="Op Den Camp H."/>
            <person name="Overmann J."/>
            <person name="Amann R."/>
            <person name="Jetten M.S.M."/>
            <person name="Mascher T."/>
            <person name="Medema M.H."/>
            <person name="Devos D.P."/>
            <person name="Kaster A.-K."/>
            <person name="Ovreas L."/>
            <person name="Rohde M."/>
            <person name="Galperin M.Y."/>
            <person name="Jogler C."/>
        </authorList>
    </citation>
    <scope>NUCLEOTIDE SEQUENCE [LARGE SCALE GENOMIC DNA]</scope>
    <source>
        <strain evidence="3 4">KOR42</strain>
    </source>
</reference>
<dbReference type="AlphaFoldDB" id="A0A5C5X2R1"/>
<dbReference type="EMBL" id="SIHI01000001">
    <property type="protein sequence ID" value="TWT57404.1"/>
    <property type="molecule type" value="Genomic_DNA"/>
</dbReference>
<sequence>MKTVVEESGKKRPLDDVMLAMDVVDTLRHRSRLIERELNEEQRDEELIEKLRQIYSSQGIDVPEEILVEGVEALKEDRFTYSPPEETFSTRLAKLYVSRDQWLRPVVIGCSLLFIGWLAFQFFIAGPREREIRALPERIASAQQSIEDASNDGEGISQAQSLANEAAQAFEQQDYVAVREKLAELEQLNSKLNQSYDLRIVKEGSTGVWRIPDVNQSARNYYIIVEAVAPDGEVLSLPIQSEENGQTEIVSKWGIRVDESTFYQIADDKKDDGIIQNDRFGVKKSGSLEPEYFLPAIGGAITNW</sequence>
<organism evidence="3 4">
    <name type="scientific">Thalassoglobus neptunius</name>
    <dbReference type="NCBI Taxonomy" id="1938619"/>
    <lineage>
        <taxon>Bacteria</taxon>
        <taxon>Pseudomonadati</taxon>
        <taxon>Planctomycetota</taxon>
        <taxon>Planctomycetia</taxon>
        <taxon>Planctomycetales</taxon>
        <taxon>Planctomycetaceae</taxon>
        <taxon>Thalassoglobus</taxon>
    </lineage>
</organism>
<feature type="coiled-coil region" evidence="1">
    <location>
        <begin position="24"/>
        <end position="54"/>
    </location>
</feature>
<proteinExistence type="predicted"/>
<keyword evidence="2" id="KW-1133">Transmembrane helix</keyword>
<dbReference type="OrthoDB" id="288939at2"/>
<evidence type="ECO:0000256" key="2">
    <source>
        <dbReference type="SAM" id="Phobius"/>
    </source>
</evidence>
<keyword evidence="4" id="KW-1185">Reference proteome</keyword>
<dbReference type="RefSeq" id="WP_146507239.1">
    <property type="nucleotide sequence ID" value="NZ_SIHI01000001.1"/>
</dbReference>
<keyword evidence="2" id="KW-0472">Membrane</keyword>
<gene>
    <name evidence="3" type="ORF">KOR42_07650</name>
</gene>
<keyword evidence="2" id="KW-0812">Transmembrane</keyword>
<evidence type="ECO:0000313" key="4">
    <source>
        <dbReference type="Proteomes" id="UP000317243"/>
    </source>
</evidence>
<evidence type="ECO:0000313" key="3">
    <source>
        <dbReference type="EMBL" id="TWT57404.1"/>
    </source>
</evidence>
<dbReference type="Pfam" id="PF19911">
    <property type="entry name" value="DUF6384"/>
    <property type="match status" value="1"/>
</dbReference>
<dbReference type="InterPro" id="IPR045964">
    <property type="entry name" value="DUF6384"/>
</dbReference>